<dbReference type="InterPro" id="IPR019429">
    <property type="entry name" value="7TM_GPCR_serpentine_rcpt_Sri"/>
</dbReference>
<dbReference type="Pfam" id="PF10327">
    <property type="entry name" value="7TM_GPCR_Sri"/>
    <property type="match status" value="1"/>
</dbReference>
<sequence length="202" mass="23567">MDNFALFDDRNDALLLFNKINSPICILLNLFAIYLIVFKSSSEMGEYRWYLLHYQQIYLLAMWGLMASVCLLHSQNNVAIYELVKFKVTYTYSIIFKQSAEAMELLKIQNFFYQPASLSYGMAFSIGILSICISALIIMGLSCHMQYIFRKQCVHLTVHTQELQKKFLKAQIIQGHLTIRCIRRTFCQKALKQCKMNEPQTI</sequence>
<feature type="transmembrane region" description="Helical" evidence="1">
    <location>
        <begin position="120"/>
        <end position="141"/>
    </location>
</feature>
<dbReference type="Proteomes" id="UP000095283">
    <property type="component" value="Unplaced"/>
</dbReference>
<organism evidence="2 3">
    <name type="scientific">Heterorhabditis bacteriophora</name>
    <name type="common">Entomopathogenic nematode worm</name>
    <dbReference type="NCBI Taxonomy" id="37862"/>
    <lineage>
        <taxon>Eukaryota</taxon>
        <taxon>Metazoa</taxon>
        <taxon>Ecdysozoa</taxon>
        <taxon>Nematoda</taxon>
        <taxon>Chromadorea</taxon>
        <taxon>Rhabditida</taxon>
        <taxon>Rhabditina</taxon>
        <taxon>Rhabditomorpha</taxon>
        <taxon>Strongyloidea</taxon>
        <taxon>Heterorhabditidae</taxon>
        <taxon>Heterorhabditis</taxon>
    </lineage>
</organism>
<keyword evidence="1" id="KW-1133">Transmembrane helix</keyword>
<evidence type="ECO:0000256" key="1">
    <source>
        <dbReference type="SAM" id="Phobius"/>
    </source>
</evidence>
<feature type="transmembrane region" description="Helical" evidence="1">
    <location>
        <begin position="20"/>
        <end position="37"/>
    </location>
</feature>
<dbReference type="AlphaFoldDB" id="A0A1I7WZS8"/>
<name>A0A1I7WZS8_HETBA</name>
<dbReference type="WBParaSite" id="Hba_10687">
    <property type="protein sequence ID" value="Hba_10687"/>
    <property type="gene ID" value="Hba_10687"/>
</dbReference>
<proteinExistence type="predicted"/>
<evidence type="ECO:0000313" key="2">
    <source>
        <dbReference type="Proteomes" id="UP000095283"/>
    </source>
</evidence>
<protein>
    <submittedName>
        <fullName evidence="3">Serpentine receptor class gamma</fullName>
    </submittedName>
</protein>
<reference evidence="3" key="1">
    <citation type="submission" date="2016-11" db="UniProtKB">
        <authorList>
            <consortium name="WormBaseParasite"/>
        </authorList>
    </citation>
    <scope>IDENTIFICATION</scope>
</reference>
<keyword evidence="2" id="KW-1185">Reference proteome</keyword>
<keyword evidence="1" id="KW-0472">Membrane</keyword>
<feature type="transmembrane region" description="Helical" evidence="1">
    <location>
        <begin position="57"/>
        <end position="74"/>
    </location>
</feature>
<accession>A0A1I7WZS8</accession>
<evidence type="ECO:0000313" key="3">
    <source>
        <dbReference type="WBParaSite" id="Hba_10687"/>
    </source>
</evidence>
<keyword evidence="1" id="KW-0812">Transmembrane</keyword>